<feature type="compositionally biased region" description="Low complexity" evidence="1">
    <location>
        <begin position="996"/>
        <end position="1006"/>
    </location>
</feature>
<dbReference type="InParanoid" id="A0A6J2N8J7"/>
<feature type="region of interest" description="Disordered" evidence="1">
    <location>
        <begin position="599"/>
        <end position="630"/>
    </location>
</feature>
<feature type="region of interest" description="Disordered" evidence="1">
    <location>
        <begin position="403"/>
        <end position="539"/>
    </location>
</feature>
<feature type="compositionally biased region" description="Polar residues" evidence="1">
    <location>
        <begin position="271"/>
        <end position="280"/>
    </location>
</feature>
<name>A0A6J2N8J7_9CHIR</name>
<feature type="compositionally biased region" description="Acidic residues" evidence="1">
    <location>
        <begin position="892"/>
        <end position="905"/>
    </location>
</feature>
<dbReference type="GO" id="GO:0030229">
    <property type="term" value="F:very-low-density lipoprotein particle receptor activity"/>
    <property type="evidence" value="ECO:0007669"/>
    <property type="project" value="TreeGrafter"/>
</dbReference>
<feature type="compositionally biased region" description="Polar residues" evidence="1">
    <location>
        <begin position="113"/>
        <end position="122"/>
    </location>
</feature>
<feature type="compositionally biased region" description="Pro residues" evidence="1">
    <location>
        <begin position="1025"/>
        <end position="1034"/>
    </location>
</feature>
<evidence type="ECO:0000313" key="3">
    <source>
        <dbReference type="RefSeq" id="XP_028388241.1"/>
    </source>
</evidence>
<feature type="compositionally biased region" description="Basic residues" evidence="1">
    <location>
        <begin position="986"/>
        <end position="995"/>
    </location>
</feature>
<protein>
    <submittedName>
        <fullName evidence="3">Apolipoprotein B receptor</fullName>
    </submittedName>
</protein>
<evidence type="ECO:0000256" key="1">
    <source>
        <dbReference type="SAM" id="MobiDB-lite"/>
    </source>
</evidence>
<dbReference type="CTD" id="55911"/>
<reference evidence="3" key="1">
    <citation type="submission" date="2025-08" db="UniProtKB">
        <authorList>
            <consortium name="RefSeq"/>
        </authorList>
    </citation>
    <scope>IDENTIFICATION</scope>
    <source>
        <tissue evidence="3">Muscle</tissue>
    </source>
</reference>
<feature type="compositionally biased region" description="Basic and acidic residues" evidence="1">
    <location>
        <begin position="438"/>
        <end position="449"/>
    </location>
</feature>
<feature type="region of interest" description="Disordered" evidence="1">
    <location>
        <begin position="66"/>
        <end position="361"/>
    </location>
</feature>
<feature type="compositionally biased region" description="Polar residues" evidence="1">
    <location>
        <begin position="929"/>
        <end position="938"/>
    </location>
</feature>
<feature type="compositionally biased region" description="Basic and acidic residues" evidence="1">
    <location>
        <begin position="186"/>
        <end position="197"/>
    </location>
</feature>
<feature type="compositionally biased region" description="Basic and acidic residues" evidence="1">
    <location>
        <begin position="760"/>
        <end position="773"/>
    </location>
</feature>
<sequence>MLVGGDGHYQLSGHTETDKMDFLRLHLPGLHQALRGALDSFSSFVSYLIGDEVPTAERREARAAEELGEVATGRPGKTVEEEAQEALESLRGSQSKGDGGLRGPEASRRHQEGSSATEQTWSWGEDSSHGSQGDRQDAGAWEAAKASRCQEPSTPFKVRRKSEAGSEAAGDKSSQTQESWENNEQEVNREETLRTWEQEEEEEVRAREPGGARGVESEWTWCREPEGKAGAGRDGRASEQSLKEAVAQEIQGAGAKEAGREEYVVAMVRDGQSTRAQVTQEPRAESEDEAPLGRKEVRTTSDRRQAKTTLGGEEDGATSGSEETGTTSGGKEGRTTSFREETDLLGVRETEYGAVPGDSIPEGTRIVCTIEEASKGAQKEEMNENREAEVRLFLKQKWALGTEGVGQEAKDQTAGKEAAEGQGSEWETGGRYEGQADQDGKEANGRQDSEVMAPQDSLEEEGVQAEEAKEEKENGQAIEAELSQDKVANEAEGDADFEATPETRPEKEFREERSEEEAQTGQEELGVEYGGPKHWVPEGWEPELIGGLQIPTEQSEGQDDKEELWNIPALSKGETEKGLENNFRNMGYVKPDISEAEAWENQRRDVERRNTQEEKVGTEEGEGKAAGGRESALIEVLEAGREWNKVKEAGCEAESPELGGRCWVEVGTGQSPGESDARETKDEEVEATVLWEVDRTPRRDWRLEEAASNLQDSEDNTGASFLTAEIVENKAASDEESAGTREGPVREAEEAGDEAFGRGWDSEGREEAGRGEELGAGARGTEGEDQGGQEFGLGGSSEEVTGRGGQVEAFEAQKGEPGGEWVEVGESVVAEGSYGMDGFTLGSQAAGAEGTMAIVEVEGLSGGQMLLEKEVGVWQAREQGEDSEGQCGNQTPEEEAQMSCDVEDVEVTRYHREEAKEIDPEDLEDIQGQEDQSTNQDPAETEPGPQEEAVGSAPEDAHGSWSKALLSASRLDVSVPRSRVLLSRSSLRRRSRPSFRRIPASEQQEPASPPPEEELSTPEQRPLQPEGPPEPSPSRPEGTPVPARRSPLGHGFGLAHSGMMQELQARLGRPKPQ</sequence>
<dbReference type="PANTHER" id="PTHR15964:SF0">
    <property type="entry name" value="APOLIPOPROTEIN B RECEPTOR"/>
    <property type="match status" value="1"/>
</dbReference>
<feature type="compositionally biased region" description="Basic and acidic residues" evidence="1">
    <location>
        <begin position="291"/>
        <end position="305"/>
    </location>
</feature>
<feature type="compositionally biased region" description="Polar residues" evidence="1">
    <location>
        <begin position="708"/>
        <end position="720"/>
    </location>
</feature>
<dbReference type="Proteomes" id="UP000504628">
    <property type="component" value="Chromosome 3"/>
</dbReference>
<dbReference type="GeneID" id="114513228"/>
<dbReference type="InterPro" id="IPR026158">
    <property type="entry name" value="ApolipoprotB_rcpt"/>
</dbReference>
<keyword evidence="3" id="KW-0675">Receptor</keyword>
<gene>
    <name evidence="3" type="primary">APOBR</name>
</gene>
<feature type="compositionally biased region" description="Basic and acidic residues" evidence="1">
    <location>
        <begin position="600"/>
        <end position="623"/>
    </location>
</feature>
<feature type="compositionally biased region" description="Basic and acidic residues" evidence="1">
    <location>
        <begin position="906"/>
        <end position="918"/>
    </location>
</feature>
<feature type="compositionally biased region" description="Low complexity" evidence="1">
    <location>
        <begin position="317"/>
        <end position="326"/>
    </location>
</feature>
<dbReference type="GO" id="GO:0006869">
    <property type="term" value="P:lipid transport"/>
    <property type="evidence" value="ECO:0007669"/>
    <property type="project" value="InterPro"/>
</dbReference>
<evidence type="ECO:0000313" key="2">
    <source>
        <dbReference type="Proteomes" id="UP000504628"/>
    </source>
</evidence>
<organism evidence="2 3">
    <name type="scientific">Phyllostomus discolor</name>
    <name type="common">pale spear-nosed bat</name>
    <dbReference type="NCBI Taxonomy" id="89673"/>
    <lineage>
        <taxon>Eukaryota</taxon>
        <taxon>Metazoa</taxon>
        <taxon>Chordata</taxon>
        <taxon>Craniata</taxon>
        <taxon>Vertebrata</taxon>
        <taxon>Euteleostomi</taxon>
        <taxon>Mammalia</taxon>
        <taxon>Eutheria</taxon>
        <taxon>Laurasiatheria</taxon>
        <taxon>Chiroptera</taxon>
        <taxon>Yangochiroptera</taxon>
        <taxon>Phyllostomidae</taxon>
        <taxon>Phyllostominae</taxon>
        <taxon>Phyllostomus</taxon>
    </lineage>
</organism>
<dbReference type="RefSeq" id="XP_028388241.1">
    <property type="nucleotide sequence ID" value="XM_028532440.2"/>
</dbReference>
<feature type="region of interest" description="Disordered" evidence="1">
    <location>
        <begin position="662"/>
        <end position="686"/>
    </location>
</feature>
<proteinExistence type="predicted"/>
<feature type="region of interest" description="Disordered" evidence="1">
    <location>
        <begin position="874"/>
        <end position="1073"/>
    </location>
</feature>
<feature type="compositionally biased region" description="Low complexity" evidence="1">
    <location>
        <begin position="969"/>
        <end position="985"/>
    </location>
</feature>
<dbReference type="AlphaFoldDB" id="A0A6J2N8J7"/>
<feature type="compositionally biased region" description="Acidic residues" evidence="1">
    <location>
        <begin position="919"/>
        <end position="928"/>
    </location>
</feature>
<feature type="region of interest" description="Disordered" evidence="1">
    <location>
        <begin position="706"/>
        <end position="802"/>
    </location>
</feature>
<feature type="compositionally biased region" description="Basic and acidic residues" evidence="1">
    <location>
        <begin position="331"/>
        <end position="351"/>
    </location>
</feature>
<feature type="compositionally biased region" description="Polar residues" evidence="1">
    <location>
        <begin position="172"/>
        <end position="182"/>
    </location>
</feature>
<dbReference type="GO" id="GO:0016020">
    <property type="term" value="C:membrane"/>
    <property type="evidence" value="ECO:0007669"/>
    <property type="project" value="TreeGrafter"/>
</dbReference>
<dbReference type="KEGG" id="pdic:114513228"/>
<feature type="compositionally biased region" description="Basic and acidic residues" evidence="1">
    <location>
        <begin position="221"/>
        <end position="237"/>
    </location>
</feature>
<dbReference type="OrthoDB" id="9450656at2759"/>
<dbReference type="GO" id="GO:0006641">
    <property type="term" value="P:triglyceride metabolic process"/>
    <property type="evidence" value="ECO:0007669"/>
    <property type="project" value="TreeGrafter"/>
</dbReference>
<accession>A0A6J2N8J7</accession>
<dbReference type="PANTHER" id="PTHR15964">
    <property type="entry name" value="APOLIPOPROTEIN B48 RECEPTOR"/>
    <property type="match status" value="1"/>
</dbReference>
<feature type="compositionally biased region" description="Basic and acidic residues" evidence="1">
    <location>
        <begin position="408"/>
        <end position="419"/>
    </location>
</feature>
<feature type="compositionally biased region" description="Basic and acidic residues" evidence="1">
    <location>
        <begin position="501"/>
        <end position="513"/>
    </location>
</feature>
<feature type="compositionally biased region" description="Basic and acidic residues" evidence="1">
    <location>
        <begin position="126"/>
        <end position="137"/>
    </location>
</feature>
<keyword evidence="2" id="KW-1185">Reference proteome</keyword>